<dbReference type="InterPro" id="IPR002059">
    <property type="entry name" value="CSP_DNA-bd"/>
</dbReference>
<dbReference type="PROSITE" id="PS51857">
    <property type="entry name" value="CSD_2"/>
    <property type="match status" value="1"/>
</dbReference>
<dbReference type="GO" id="GO:0003677">
    <property type="term" value="F:DNA binding"/>
    <property type="evidence" value="ECO:0007669"/>
    <property type="project" value="UniProtKB-KW"/>
</dbReference>
<evidence type="ECO:0000256" key="1">
    <source>
        <dbReference type="SAM" id="MobiDB-lite"/>
    </source>
</evidence>
<keyword evidence="3" id="KW-0238">DNA-binding</keyword>
<protein>
    <submittedName>
        <fullName evidence="3">Cold-shock' DNA-binding domain-domain-containing protein</fullName>
    </submittedName>
</protein>
<dbReference type="AlphaFoldDB" id="A0A1Y2F8P2"/>
<dbReference type="InterPro" id="IPR011129">
    <property type="entry name" value="CSD"/>
</dbReference>
<dbReference type="EMBL" id="MCGR01000025">
    <property type="protein sequence ID" value="ORY80270.1"/>
    <property type="molecule type" value="Genomic_DNA"/>
</dbReference>
<dbReference type="PRINTS" id="PR00050">
    <property type="entry name" value="COLDSHOCK"/>
</dbReference>
<organism evidence="3 4">
    <name type="scientific">Leucosporidium creatinivorum</name>
    <dbReference type="NCBI Taxonomy" id="106004"/>
    <lineage>
        <taxon>Eukaryota</taxon>
        <taxon>Fungi</taxon>
        <taxon>Dikarya</taxon>
        <taxon>Basidiomycota</taxon>
        <taxon>Pucciniomycotina</taxon>
        <taxon>Microbotryomycetes</taxon>
        <taxon>Leucosporidiales</taxon>
        <taxon>Leucosporidium</taxon>
    </lineage>
</organism>
<name>A0A1Y2F8P2_9BASI</name>
<dbReference type="InterPro" id="IPR012340">
    <property type="entry name" value="NA-bd_OB-fold"/>
</dbReference>
<evidence type="ECO:0000313" key="3">
    <source>
        <dbReference type="EMBL" id="ORY80270.1"/>
    </source>
</evidence>
<feature type="compositionally biased region" description="Low complexity" evidence="1">
    <location>
        <begin position="354"/>
        <end position="368"/>
    </location>
</feature>
<gene>
    <name evidence="3" type="ORF">BCR35DRAFT_352591</name>
</gene>
<comment type="caution">
    <text evidence="3">The sequence shown here is derived from an EMBL/GenBank/DDBJ whole genome shotgun (WGS) entry which is preliminary data.</text>
</comment>
<dbReference type="Gene3D" id="2.40.50.140">
    <property type="entry name" value="Nucleic acid-binding proteins"/>
    <property type="match status" value="1"/>
</dbReference>
<accession>A0A1Y2F8P2</accession>
<evidence type="ECO:0000313" key="4">
    <source>
        <dbReference type="Proteomes" id="UP000193467"/>
    </source>
</evidence>
<feature type="domain" description="CSD" evidence="2">
    <location>
        <begin position="46"/>
        <end position="116"/>
    </location>
</feature>
<dbReference type="SUPFAM" id="SSF50249">
    <property type="entry name" value="Nucleic acid-binding proteins"/>
    <property type="match status" value="1"/>
</dbReference>
<feature type="compositionally biased region" description="Low complexity" evidence="1">
    <location>
        <begin position="268"/>
        <end position="297"/>
    </location>
</feature>
<dbReference type="OrthoDB" id="422005at2759"/>
<dbReference type="InterPro" id="IPR050181">
    <property type="entry name" value="Cold_shock_domain"/>
</dbReference>
<dbReference type="Proteomes" id="UP000193467">
    <property type="component" value="Unassembled WGS sequence"/>
</dbReference>
<reference evidence="3 4" key="1">
    <citation type="submission" date="2016-07" db="EMBL/GenBank/DDBJ databases">
        <title>Pervasive Adenine N6-methylation of Active Genes in Fungi.</title>
        <authorList>
            <consortium name="DOE Joint Genome Institute"/>
            <person name="Mondo S.J."/>
            <person name="Dannebaum R.O."/>
            <person name="Kuo R.C."/>
            <person name="Labutti K."/>
            <person name="Haridas S."/>
            <person name="Kuo A."/>
            <person name="Salamov A."/>
            <person name="Ahrendt S.R."/>
            <person name="Lipzen A."/>
            <person name="Sullivan W."/>
            <person name="Andreopoulos W.B."/>
            <person name="Clum A."/>
            <person name="Lindquist E."/>
            <person name="Daum C."/>
            <person name="Ramamoorthy G.K."/>
            <person name="Gryganskyi A."/>
            <person name="Culley D."/>
            <person name="Magnuson J.K."/>
            <person name="James T.Y."/>
            <person name="O'Malley M.A."/>
            <person name="Stajich J.E."/>
            <person name="Spatafora J.W."/>
            <person name="Visel A."/>
            <person name="Grigoriev I.V."/>
        </authorList>
    </citation>
    <scope>NUCLEOTIDE SEQUENCE [LARGE SCALE GENOMIC DNA]</scope>
    <source>
        <strain evidence="3 4">62-1032</strain>
    </source>
</reference>
<proteinExistence type="predicted"/>
<feature type="compositionally biased region" description="Low complexity" evidence="1">
    <location>
        <begin position="311"/>
        <end position="331"/>
    </location>
</feature>
<keyword evidence="4" id="KW-1185">Reference proteome</keyword>
<dbReference type="STRING" id="106004.A0A1Y2F8P2"/>
<feature type="region of interest" description="Disordered" evidence="1">
    <location>
        <begin position="258"/>
        <end position="429"/>
    </location>
</feature>
<evidence type="ECO:0000259" key="2">
    <source>
        <dbReference type="PROSITE" id="PS51857"/>
    </source>
</evidence>
<feature type="compositionally biased region" description="Gly residues" evidence="1">
    <location>
        <begin position="258"/>
        <end position="267"/>
    </location>
</feature>
<dbReference type="PANTHER" id="PTHR11544">
    <property type="entry name" value="COLD SHOCK DOMAIN CONTAINING PROTEINS"/>
    <property type="match status" value="1"/>
</dbReference>
<dbReference type="SMART" id="SM00357">
    <property type="entry name" value="CSP"/>
    <property type="match status" value="1"/>
</dbReference>
<feature type="compositionally biased region" description="Polar residues" evidence="1">
    <location>
        <begin position="332"/>
        <end position="348"/>
    </location>
</feature>
<sequence length="429" mass="42942">MATLPPPNHSLSALDLQFDRLSLGGQNNMHQLPHQILPVNKLDIPRRRGIVKFFNSLKGFGFVVDNDPGALGGQEVFCHFSAISGKGGFRSLAEGEEVEYELVQGPKGFQAANLTGPGGRTVVGDPKARLAKPPPYMPFAPLAMPISGSYLADPYQQQHPGVYAASPYTQHIVYVPSTVAIPSSQYAYAHPGGPGAQIAGGMERGSGSPYGGRGAYQSYAPPGPIIGGPYATLASASTGGAAQGYGQAQLGVGAGPGGANGAAGGGASRSASAGSFGLPQSFSGSSSPPTQTSSFGFAPFSPPTFNNAPLFPSGNGPSFHSPPSNSPPTSTYNLPQSSSRNSSGNTHGSGAFPSSQNGTSSTSNSSGSALFGAGPGPLAIGTIGGGPGSRAGTPGERRSTPGLGNGTITGGSSDWKAPILYASGGSDFA</sequence>
<dbReference type="InParanoid" id="A0A1Y2F8P2"/>
<dbReference type="Pfam" id="PF00313">
    <property type="entry name" value="CSD"/>
    <property type="match status" value="1"/>
</dbReference>